<sequence length="195" mass="22191">MNQFQDLWARFHEGHRPIGYRLRQGGAANWVRFHSLPESKRYAETDEERGIILRRQNALAAELFASDPCWLVQTHWTTPDGVIDVADQNDPFAATRQFNLEPAFAYVDDEDEDDEDPSSWRVHAGVTRWTDRVFDELLADIAEDRAGFTLWMSEATGSVFAPYDGGVDLFLAEAEQVAALKAKYRQWLSSHASGL</sequence>
<dbReference type="Proteomes" id="UP000234483">
    <property type="component" value="Unassembled WGS sequence"/>
</dbReference>
<dbReference type="InterPro" id="IPR024976">
    <property type="entry name" value="DUF3885"/>
</dbReference>
<name>A0A2N5CWD9_9CAUL</name>
<reference evidence="2 5" key="2">
    <citation type="submission" date="2018-01" db="EMBL/GenBank/DDBJ databases">
        <title>Complete genome sequence of Caulobacter flavus RHGG3.</title>
        <authorList>
            <person name="Yang E."/>
        </authorList>
    </citation>
    <scope>NUCLEOTIDE SEQUENCE [LARGE SCALE GENOMIC DNA]</scope>
    <source>
        <strain evidence="2 5">RHGG3</strain>
    </source>
</reference>
<dbReference type="Proteomes" id="UP000281192">
    <property type="component" value="Chromosome"/>
</dbReference>
<evidence type="ECO:0000313" key="5">
    <source>
        <dbReference type="Proteomes" id="UP000281192"/>
    </source>
</evidence>
<feature type="domain" description="DUF3885" evidence="1">
    <location>
        <begin position="19"/>
        <end position="191"/>
    </location>
</feature>
<gene>
    <name evidence="2" type="ORF">C1707_00515</name>
    <name evidence="3" type="ORF">CFHF_07370</name>
</gene>
<accession>A0A2N5CWD9</accession>
<evidence type="ECO:0000313" key="3">
    <source>
        <dbReference type="EMBL" id="PLR18129.1"/>
    </source>
</evidence>
<evidence type="ECO:0000313" key="4">
    <source>
        <dbReference type="Proteomes" id="UP000234483"/>
    </source>
</evidence>
<evidence type="ECO:0000313" key="2">
    <source>
        <dbReference type="EMBL" id="AYV44865.1"/>
    </source>
</evidence>
<organism evidence="3 4">
    <name type="scientific">Caulobacter flavus</name>
    <dbReference type="NCBI Taxonomy" id="1679497"/>
    <lineage>
        <taxon>Bacteria</taxon>
        <taxon>Pseudomonadati</taxon>
        <taxon>Pseudomonadota</taxon>
        <taxon>Alphaproteobacteria</taxon>
        <taxon>Caulobacterales</taxon>
        <taxon>Caulobacteraceae</taxon>
        <taxon>Caulobacter</taxon>
    </lineage>
</organism>
<dbReference type="AlphaFoldDB" id="A0A2N5CWD9"/>
<reference evidence="3 4" key="1">
    <citation type="submission" date="2017-12" db="EMBL/GenBank/DDBJ databases">
        <title>The genome sequence of Caulobacter flavus CGMCC1 15093.</title>
        <authorList>
            <person name="Gao J."/>
            <person name="Mao X."/>
            <person name="Sun J."/>
        </authorList>
    </citation>
    <scope>NUCLEOTIDE SEQUENCE [LARGE SCALE GENOMIC DNA]</scope>
    <source>
        <strain evidence="3 4">CGMCC1 15093</strain>
    </source>
</reference>
<dbReference type="EMBL" id="PJRQ01000012">
    <property type="protein sequence ID" value="PLR18129.1"/>
    <property type="molecule type" value="Genomic_DNA"/>
</dbReference>
<dbReference type="OrthoDB" id="8783685at2"/>
<proteinExistence type="predicted"/>
<dbReference type="RefSeq" id="WP_101712360.1">
    <property type="nucleotide sequence ID" value="NZ_CP026100.1"/>
</dbReference>
<dbReference type="KEGG" id="cfh:C1707_00515"/>
<dbReference type="Pfam" id="PF13021">
    <property type="entry name" value="DUF3885"/>
    <property type="match status" value="1"/>
</dbReference>
<protein>
    <recommendedName>
        <fullName evidence="1">DUF3885 domain-containing protein</fullName>
    </recommendedName>
</protein>
<dbReference type="EMBL" id="CP026100">
    <property type="protein sequence ID" value="AYV44865.1"/>
    <property type="molecule type" value="Genomic_DNA"/>
</dbReference>
<evidence type="ECO:0000259" key="1">
    <source>
        <dbReference type="Pfam" id="PF13021"/>
    </source>
</evidence>
<keyword evidence="5" id="KW-1185">Reference proteome</keyword>